<proteinExistence type="predicted"/>
<organism evidence="1 2">
    <name type="scientific">Hypoxylon rubiginosum</name>
    <dbReference type="NCBI Taxonomy" id="110542"/>
    <lineage>
        <taxon>Eukaryota</taxon>
        <taxon>Fungi</taxon>
        <taxon>Dikarya</taxon>
        <taxon>Ascomycota</taxon>
        <taxon>Pezizomycotina</taxon>
        <taxon>Sordariomycetes</taxon>
        <taxon>Xylariomycetidae</taxon>
        <taxon>Xylariales</taxon>
        <taxon>Hypoxylaceae</taxon>
        <taxon>Hypoxylon</taxon>
    </lineage>
</organism>
<evidence type="ECO:0000313" key="1">
    <source>
        <dbReference type="EMBL" id="KAI6087472.1"/>
    </source>
</evidence>
<dbReference type="Proteomes" id="UP001497680">
    <property type="component" value="Unassembled WGS sequence"/>
</dbReference>
<dbReference type="EMBL" id="MU394307">
    <property type="protein sequence ID" value="KAI6087472.1"/>
    <property type="molecule type" value="Genomic_DNA"/>
</dbReference>
<protein>
    <submittedName>
        <fullName evidence="1">Uncharacterized protein</fullName>
    </submittedName>
</protein>
<comment type="caution">
    <text evidence="1">The sequence shown here is derived from an EMBL/GenBank/DDBJ whole genome shotgun (WGS) entry which is preliminary data.</text>
</comment>
<reference evidence="1 2" key="1">
    <citation type="journal article" date="2022" name="New Phytol.">
        <title>Ecological generalism drives hyperdiversity of secondary metabolite gene clusters in xylarialean endophytes.</title>
        <authorList>
            <person name="Franco M.E.E."/>
            <person name="Wisecaver J.H."/>
            <person name="Arnold A.E."/>
            <person name="Ju Y.M."/>
            <person name="Slot J.C."/>
            <person name="Ahrendt S."/>
            <person name="Moore L.P."/>
            <person name="Eastman K.E."/>
            <person name="Scott K."/>
            <person name="Konkel Z."/>
            <person name="Mondo S.J."/>
            <person name="Kuo A."/>
            <person name="Hayes R.D."/>
            <person name="Haridas S."/>
            <person name="Andreopoulos B."/>
            <person name="Riley R."/>
            <person name="LaButti K."/>
            <person name="Pangilinan J."/>
            <person name="Lipzen A."/>
            <person name="Amirebrahimi M."/>
            <person name="Yan J."/>
            <person name="Adam C."/>
            <person name="Keymanesh K."/>
            <person name="Ng V."/>
            <person name="Louie K."/>
            <person name="Northen T."/>
            <person name="Drula E."/>
            <person name="Henrissat B."/>
            <person name="Hsieh H.M."/>
            <person name="Youens-Clark K."/>
            <person name="Lutzoni F."/>
            <person name="Miadlikowska J."/>
            <person name="Eastwood D.C."/>
            <person name="Hamelin R.C."/>
            <person name="Grigoriev I.V."/>
            <person name="U'Ren J.M."/>
        </authorList>
    </citation>
    <scope>NUCLEOTIDE SEQUENCE [LARGE SCALE GENOMIC DNA]</scope>
    <source>
        <strain evidence="1 2">ER1909</strain>
    </source>
</reference>
<sequence length="532" mass="58823">MADQGSKRPNPFATDAKDSKRHHPDDGNIPPKNVAQFQGADVPPPSLFSSPAPTQTHSPSISNFGNATFRSFGSFGSIKLGLFGNAEISPVSEGLAKPSSQPVAGTTTLASNGSGGDKDNRNQQGVQDSPSSTHGGEVVFGKPSVLKPDQSVVRVHAELEQQKMELTALGSRTNTLETKNDCMEVSIHDIQKNIETNNASLRNEILQQVRAEMRREIFGLKLSALRPGTPAQVKAKDQDLVFLHEVKGTKTVGVKQEEGGDVVLPKKSTGHRNLLSFLKSVDLSPPNRIQTWVAAKSDPEFATADHVLWAWDADTAYIVRLNGKHPLVLSRSARGHGFREDGIMETMRWSELICYQDHLVEVNYRLPGPDAPVYAMIIGEIWTRRTRSMEMPPDYLSSNYYLVMDITKKERPLWIMYAYEYIPGEHIAAKRGSATINGDGKAEIVETRMYDFRRRNAFLGVKHFDVACLAPSLNDIIETNGGSDKGRKGDLQLDWSRVRESLNLTGHIHRPVFTRPSLGDLDHQLRLGGIIF</sequence>
<gene>
    <name evidence="1" type="ORF">F4821DRAFT_258828</name>
</gene>
<keyword evidence="2" id="KW-1185">Reference proteome</keyword>
<name>A0ACC0D452_9PEZI</name>
<accession>A0ACC0D452</accession>
<evidence type="ECO:0000313" key="2">
    <source>
        <dbReference type="Proteomes" id="UP001497680"/>
    </source>
</evidence>